<dbReference type="Pfam" id="PF02789">
    <property type="entry name" value="Peptidase_M17_N"/>
    <property type="match status" value="1"/>
</dbReference>
<dbReference type="NCBIfam" id="NF002077">
    <property type="entry name" value="PRK00913.2-4"/>
    <property type="match status" value="1"/>
</dbReference>
<keyword evidence="6 8" id="KW-0378">Hydrolase</keyword>
<dbReference type="HAMAP" id="MF_00181">
    <property type="entry name" value="Cytosol_peptidase_M17"/>
    <property type="match status" value="1"/>
</dbReference>
<proteinExistence type="inferred from homology"/>
<evidence type="ECO:0000256" key="7">
    <source>
        <dbReference type="ARBA" id="ARBA00049972"/>
    </source>
</evidence>
<dbReference type="EC" id="3.4.11.10" evidence="8"/>
<reference evidence="12" key="1">
    <citation type="submission" date="2015-05" db="EMBL/GenBank/DDBJ databases">
        <title>Draft genome sequence of 'Candidatus Phytoplasma Pruni' strain CX, a plant pathogenic bacterium.</title>
        <authorList>
            <person name="Lee I.-M."/>
            <person name="Bottner-Parker K.D."/>
            <person name="Shao J."/>
            <person name="Gundersen-Rindal D.E."/>
            <person name="Zhao Y."/>
            <person name="Davis R.E."/>
        </authorList>
    </citation>
    <scope>NUCLEOTIDE SEQUENCE [LARGE SCALE GENOMIC DNA]</scope>
    <source>
        <strain evidence="12">CX</strain>
    </source>
</reference>
<dbReference type="PATRIC" id="fig|479893.3.peg.287"/>
<evidence type="ECO:0000259" key="9">
    <source>
        <dbReference type="Pfam" id="PF00883"/>
    </source>
</evidence>
<dbReference type="OrthoDB" id="9809354at2"/>
<keyword evidence="4 8" id="KW-0031">Aminopeptidase</keyword>
<dbReference type="InterPro" id="IPR000819">
    <property type="entry name" value="Peptidase_M17_C"/>
</dbReference>
<comment type="function">
    <text evidence="7 8">Presumably involved in the processing and regular turnover of intracellular proteins. Catalyzes the removal of unsubstituted N-terminal amino acids from various peptides.</text>
</comment>
<comment type="catalytic activity">
    <reaction evidence="2 8">
        <text>Release of an N-terminal amino acid, preferentially leucine, but not glutamic or aspartic acids.</text>
        <dbReference type="EC" id="3.4.11.10"/>
    </reaction>
</comment>
<dbReference type="CDD" id="cd00433">
    <property type="entry name" value="Peptidase_M17"/>
    <property type="match status" value="1"/>
</dbReference>
<dbReference type="NCBIfam" id="NF002075">
    <property type="entry name" value="PRK00913.2-2"/>
    <property type="match status" value="1"/>
</dbReference>
<dbReference type="Proteomes" id="UP000037386">
    <property type="component" value="Unassembled WGS sequence"/>
</dbReference>
<evidence type="ECO:0000256" key="1">
    <source>
        <dbReference type="ARBA" id="ARBA00000135"/>
    </source>
</evidence>
<dbReference type="PANTHER" id="PTHR11963">
    <property type="entry name" value="LEUCINE AMINOPEPTIDASE-RELATED"/>
    <property type="match status" value="1"/>
</dbReference>
<feature type="active site" evidence="8">
    <location>
        <position position="272"/>
    </location>
</feature>
<feature type="binding site" evidence="8">
    <location>
        <position position="344"/>
    </location>
    <ligand>
        <name>Mn(2+)</name>
        <dbReference type="ChEBI" id="CHEBI:29035"/>
        <label>1</label>
    </ligand>
</feature>
<feature type="binding site" evidence="8">
    <location>
        <position position="342"/>
    </location>
    <ligand>
        <name>Mn(2+)</name>
        <dbReference type="ChEBI" id="CHEBI:29035"/>
        <label>1</label>
    </ligand>
</feature>
<evidence type="ECO:0000256" key="8">
    <source>
        <dbReference type="HAMAP-Rule" id="MF_00181"/>
    </source>
</evidence>
<dbReference type="NCBIfam" id="NF002073">
    <property type="entry name" value="PRK00913.1-2"/>
    <property type="match status" value="1"/>
</dbReference>
<dbReference type="STRING" id="479893.CPX_001498"/>
<feature type="domain" description="Peptidase M17 leucyl aminopeptidase N-terminal" evidence="10">
    <location>
        <begin position="24"/>
        <end position="141"/>
    </location>
</feature>
<dbReference type="EC" id="3.4.11.1" evidence="8"/>
<organism evidence="11 12">
    <name type="scientific">Candidatus Phytoplasma pruni</name>
    <dbReference type="NCBI Taxonomy" id="479893"/>
    <lineage>
        <taxon>Bacteria</taxon>
        <taxon>Bacillati</taxon>
        <taxon>Mycoplasmatota</taxon>
        <taxon>Mollicutes</taxon>
        <taxon>Acholeplasmatales</taxon>
        <taxon>Acholeplasmataceae</taxon>
        <taxon>Candidatus Phytoplasma</taxon>
        <taxon>16SrIII (X-disease group)</taxon>
    </lineage>
</organism>
<dbReference type="InterPro" id="IPR011356">
    <property type="entry name" value="Leucine_aapep/pepB"/>
</dbReference>
<evidence type="ECO:0000256" key="4">
    <source>
        <dbReference type="ARBA" id="ARBA00022438"/>
    </source>
</evidence>
<keyword evidence="8" id="KW-0464">Manganese</keyword>
<comment type="catalytic activity">
    <reaction evidence="1 8">
        <text>Release of an N-terminal amino acid, Xaa-|-Yaa-, in which Xaa is preferably Leu, but may be other amino acids including Pro although not Arg or Lys, and Yaa may be Pro. Amino acid amides and methyl esters are also readily hydrolyzed, but rates on arylamides are exceedingly low.</text>
        <dbReference type="EC" id="3.4.11.1"/>
    </reaction>
</comment>
<name>A0A0M1N0Q6_9MOLU</name>
<evidence type="ECO:0000259" key="10">
    <source>
        <dbReference type="Pfam" id="PF02789"/>
    </source>
</evidence>
<dbReference type="GO" id="GO:0006508">
    <property type="term" value="P:proteolysis"/>
    <property type="evidence" value="ECO:0007669"/>
    <property type="project" value="UniProtKB-KW"/>
</dbReference>
<dbReference type="PANTHER" id="PTHR11963:SF23">
    <property type="entry name" value="CYTOSOL AMINOPEPTIDASE"/>
    <property type="match status" value="1"/>
</dbReference>
<keyword evidence="5 8" id="KW-0645">Protease</keyword>
<feature type="active site" evidence="8">
    <location>
        <position position="346"/>
    </location>
</feature>
<dbReference type="Pfam" id="PF00883">
    <property type="entry name" value="Peptidase_M17"/>
    <property type="match status" value="1"/>
</dbReference>
<comment type="caution">
    <text evidence="11">The sequence shown here is derived from an EMBL/GenBank/DDBJ whole genome shotgun (WGS) entry which is preliminary data.</text>
</comment>
<feature type="binding site" evidence="8">
    <location>
        <position position="260"/>
    </location>
    <ligand>
        <name>Mn(2+)</name>
        <dbReference type="ChEBI" id="CHEBI:29035"/>
        <label>2</label>
    </ligand>
</feature>
<comment type="cofactor">
    <cofactor evidence="8">
        <name>Mn(2+)</name>
        <dbReference type="ChEBI" id="CHEBI:29035"/>
    </cofactor>
    <text evidence="8">Binds 2 manganese ions per subunit.</text>
</comment>
<feature type="binding site" evidence="8">
    <location>
        <position position="283"/>
    </location>
    <ligand>
        <name>Mn(2+)</name>
        <dbReference type="ChEBI" id="CHEBI:29035"/>
        <label>2</label>
    </ligand>
</feature>
<dbReference type="Gene3D" id="3.40.220.10">
    <property type="entry name" value="Leucine Aminopeptidase, subunit E, domain 1"/>
    <property type="match status" value="1"/>
</dbReference>
<comment type="subcellular location">
    <subcellularLocation>
        <location evidence="8">Cytoplasm</location>
    </subcellularLocation>
</comment>
<comment type="similarity">
    <text evidence="3 8">Belongs to the peptidase M17 family.</text>
</comment>
<evidence type="ECO:0000256" key="5">
    <source>
        <dbReference type="ARBA" id="ARBA00022670"/>
    </source>
</evidence>
<protein>
    <recommendedName>
        <fullName evidence="8">Probable cytosol aminopeptidase</fullName>
        <ecNumber evidence="8">3.4.11.1</ecNumber>
    </recommendedName>
    <alternativeName>
        <fullName evidence="8">Leucine aminopeptidase</fullName>
        <shortName evidence="8">LAP</shortName>
        <ecNumber evidence="8">3.4.11.10</ecNumber>
    </alternativeName>
    <alternativeName>
        <fullName evidence="8">Leucyl aminopeptidase</fullName>
    </alternativeName>
</protein>
<feature type="binding site" evidence="8">
    <location>
        <position position="265"/>
    </location>
    <ligand>
        <name>Mn(2+)</name>
        <dbReference type="ChEBI" id="CHEBI:29035"/>
        <label>2</label>
    </ligand>
</feature>
<dbReference type="NCBIfam" id="NF002074">
    <property type="entry name" value="PRK00913.1-4"/>
    <property type="match status" value="1"/>
</dbReference>
<dbReference type="GO" id="GO:0030145">
    <property type="term" value="F:manganese ion binding"/>
    <property type="evidence" value="ECO:0007669"/>
    <property type="project" value="UniProtKB-UniRule"/>
</dbReference>
<evidence type="ECO:0000256" key="3">
    <source>
        <dbReference type="ARBA" id="ARBA00009528"/>
    </source>
</evidence>
<dbReference type="SUPFAM" id="SSF53187">
    <property type="entry name" value="Zn-dependent exopeptidases"/>
    <property type="match status" value="1"/>
</dbReference>
<dbReference type="PRINTS" id="PR00481">
    <property type="entry name" value="LAMNOPPTDASE"/>
</dbReference>
<gene>
    <name evidence="8 11" type="primary">pepA</name>
    <name evidence="11" type="ORF">CPX_001498</name>
</gene>
<evidence type="ECO:0000256" key="6">
    <source>
        <dbReference type="ARBA" id="ARBA00022801"/>
    </source>
</evidence>
<feature type="binding site" evidence="8">
    <location>
        <position position="265"/>
    </location>
    <ligand>
        <name>Mn(2+)</name>
        <dbReference type="ChEBI" id="CHEBI:29035"/>
        <label>1</label>
    </ligand>
</feature>
<accession>A0A0M1N0Q6</accession>
<sequence>MKVSFLSELKSFNKKSTVVVLKLEDEKQNVSGVNVIDFQGQVERACQTEQFKGKAGSVLKLVHPEGYLFSRLLVVGLGKNPEKNEAWKKAGRATLFALKNVKEVVVLTDFENHSSSFQVVMDYILEMMLKSYTFDRYHTKPKKDFSEIYNDLSVVVVTKEASVCQKEFHKVEAVVQGSNVARDLVNEPANVLGTDEFVSRIKKLNKMGVEVDFLDKKQMAQLGMNSLLAVAQGSDCPPYLAIMKWQGSSSQEAPLSFVGKGVVFDSGGISIKPSGGMEDMKGDMGGAAIVVGLMHTLAARKAQVNVVAVVGLVENMPSGKAQRPGDIVTSMSGQTIEVITTDAEGRMVLADALYYTKIHVKPQLIVDLATLTGAIMVALGGEHAGLFSNNDDLAQKLLASGQITGEKLWLMPLSEEYDRLIDSKFADMRNSSGRLAGSITAAQFLKRFVGEDTPWAHIDIAGVAFNDKVSTVNNSWATGFGVRLLNQLVANYYEKK</sequence>
<keyword evidence="8" id="KW-0479">Metal-binding</keyword>
<evidence type="ECO:0000256" key="2">
    <source>
        <dbReference type="ARBA" id="ARBA00000967"/>
    </source>
</evidence>
<dbReference type="SUPFAM" id="SSF52949">
    <property type="entry name" value="Macro domain-like"/>
    <property type="match status" value="1"/>
</dbReference>
<dbReference type="InterPro" id="IPR043472">
    <property type="entry name" value="Macro_dom-like"/>
</dbReference>
<feature type="binding site" evidence="8">
    <location>
        <position position="344"/>
    </location>
    <ligand>
        <name>Mn(2+)</name>
        <dbReference type="ChEBI" id="CHEBI:29035"/>
        <label>2</label>
    </ligand>
</feature>
<dbReference type="AlphaFoldDB" id="A0A0M1N0Q6"/>
<dbReference type="InterPro" id="IPR008283">
    <property type="entry name" value="Peptidase_M17_N"/>
</dbReference>
<dbReference type="EMBL" id="LHCF01000005">
    <property type="protein sequence ID" value="KOR75539.1"/>
    <property type="molecule type" value="Genomic_DNA"/>
</dbReference>
<dbReference type="GO" id="GO:0070006">
    <property type="term" value="F:metalloaminopeptidase activity"/>
    <property type="evidence" value="ECO:0007669"/>
    <property type="project" value="InterPro"/>
</dbReference>
<dbReference type="RefSeq" id="WP_053521425.1">
    <property type="nucleotide sequence ID" value="NZ_LHCF01000005.1"/>
</dbReference>
<evidence type="ECO:0000313" key="11">
    <source>
        <dbReference type="EMBL" id="KOR75539.1"/>
    </source>
</evidence>
<dbReference type="GO" id="GO:0005737">
    <property type="term" value="C:cytoplasm"/>
    <property type="evidence" value="ECO:0007669"/>
    <property type="project" value="UniProtKB-SubCell"/>
</dbReference>
<keyword evidence="8" id="KW-0963">Cytoplasm</keyword>
<dbReference type="Gene3D" id="3.40.630.10">
    <property type="entry name" value="Zn peptidases"/>
    <property type="match status" value="1"/>
</dbReference>
<feature type="domain" description="Cytosol aminopeptidase" evidence="9">
    <location>
        <begin position="179"/>
        <end position="485"/>
    </location>
</feature>
<dbReference type="InterPro" id="IPR023042">
    <property type="entry name" value="Peptidase_M17_leu_NH2_pept"/>
</dbReference>
<evidence type="ECO:0000313" key="12">
    <source>
        <dbReference type="Proteomes" id="UP000037386"/>
    </source>
</evidence>